<sequence>MSADQLKRLHKALLPYGLKLLDTEWLGWHAQYRFRCPKGHEVSRSGSHLFYHLVNCPACRDDEALQHLKHLARQAGGRCLSDRYVGRSARYRFACREGHIFEKSVGSLEKGAWCVLCAHAKHSKRMAAPDGMNRMRNVARSHGGKCLTKIYTKLSDRYRFRCAEGHEWETVGLEVTRGAWCRICSNQQKVHAYRLKDGMTRLRACAANHGGSCLSQVYEGSKANYRFRCKAGHEWEMLGARIFRGAWCTECQHEAKRFGIDLMRRLAAGHGGRCLTNSYRNTTTQLEWECALGHRWWAYPGAVVRGHWCATCSHNAAKLGIDLMRTIAAERGGMCVSTSYVNSSTKLEWECARGHRWLATPNSIRCGHWCARCYFISITTTDKTRRKRRHEVA</sequence>
<organism evidence="1 2">
    <name type="scientific">Burkholderia cenocepacia</name>
    <dbReference type="NCBI Taxonomy" id="95486"/>
    <lineage>
        <taxon>Bacteria</taxon>
        <taxon>Pseudomonadati</taxon>
        <taxon>Pseudomonadota</taxon>
        <taxon>Betaproteobacteria</taxon>
        <taxon>Burkholderiales</taxon>
        <taxon>Burkholderiaceae</taxon>
        <taxon>Burkholderia</taxon>
        <taxon>Burkholderia cepacia complex</taxon>
    </lineage>
</organism>
<dbReference type="AlphaFoldDB" id="A0A1V2WAN4"/>
<accession>A0A1V2WAN4</accession>
<dbReference type="Proteomes" id="UP000188543">
    <property type="component" value="Unassembled WGS sequence"/>
</dbReference>
<reference evidence="1 2" key="1">
    <citation type="submission" date="2016-08" db="EMBL/GenBank/DDBJ databases">
        <authorList>
            <person name="Seilhamer J.J."/>
        </authorList>
    </citation>
    <scope>NUCLEOTIDE SEQUENCE [LARGE SCALE GENOMIC DNA]</scope>
    <source>
        <strain evidence="1 2">VC14762</strain>
    </source>
</reference>
<comment type="caution">
    <text evidence="1">The sequence shown here is derived from an EMBL/GenBank/DDBJ whole genome shotgun (WGS) entry which is preliminary data.</text>
</comment>
<dbReference type="EMBL" id="MUTJ01000016">
    <property type="protein sequence ID" value="ONU91887.1"/>
    <property type="molecule type" value="Genomic_DNA"/>
</dbReference>
<dbReference type="OrthoDB" id="583824at2"/>
<evidence type="ECO:0000313" key="2">
    <source>
        <dbReference type="Proteomes" id="UP000188543"/>
    </source>
</evidence>
<proteinExistence type="predicted"/>
<evidence type="ECO:0008006" key="3">
    <source>
        <dbReference type="Google" id="ProtNLM"/>
    </source>
</evidence>
<name>A0A1V2WAN4_9BURK</name>
<evidence type="ECO:0000313" key="1">
    <source>
        <dbReference type="EMBL" id="ONU91887.1"/>
    </source>
</evidence>
<protein>
    <recommendedName>
        <fullName evidence="3">Zinc-ribbon domain-containing protein</fullName>
    </recommendedName>
</protein>
<gene>
    <name evidence="1" type="ORF">A8E72_04645</name>
</gene>